<dbReference type="InterPro" id="IPR011992">
    <property type="entry name" value="EF-hand-dom_pair"/>
</dbReference>
<dbReference type="SUPFAM" id="SSF47473">
    <property type="entry name" value="EF-hand"/>
    <property type="match status" value="1"/>
</dbReference>
<evidence type="ECO:0000256" key="1">
    <source>
        <dbReference type="SAM" id="MobiDB-lite"/>
    </source>
</evidence>
<evidence type="ECO:0008006" key="6">
    <source>
        <dbReference type="Google" id="ProtNLM"/>
    </source>
</evidence>
<feature type="region of interest" description="Disordered" evidence="1">
    <location>
        <begin position="39"/>
        <end position="64"/>
    </location>
</feature>
<name>A0A2T3N840_9GAMM</name>
<dbReference type="EMBL" id="PYMB01000016">
    <property type="protein sequence ID" value="PSW09255.1"/>
    <property type="molecule type" value="Genomic_DNA"/>
</dbReference>
<proteinExistence type="predicted"/>
<dbReference type="Gene3D" id="1.10.238.10">
    <property type="entry name" value="EF-hand"/>
    <property type="match status" value="1"/>
</dbReference>
<dbReference type="PROSITE" id="PS00018">
    <property type="entry name" value="EF_HAND_1"/>
    <property type="match status" value="1"/>
</dbReference>
<evidence type="ECO:0000313" key="4">
    <source>
        <dbReference type="EMBL" id="PSW09255.1"/>
    </source>
</evidence>
<dbReference type="PANTHER" id="PTHR35812">
    <property type="entry name" value="LIPOPROTEIN"/>
    <property type="match status" value="1"/>
</dbReference>
<dbReference type="PANTHER" id="PTHR35812:SF1">
    <property type="entry name" value="LIPOPROTEIN"/>
    <property type="match status" value="1"/>
</dbReference>
<evidence type="ECO:0000259" key="2">
    <source>
        <dbReference type="Pfam" id="PF07603"/>
    </source>
</evidence>
<organism evidence="4 5">
    <name type="scientific">Photobacterium rosenbergii</name>
    <dbReference type="NCBI Taxonomy" id="294936"/>
    <lineage>
        <taxon>Bacteria</taxon>
        <taxon>Pseudomonadati</taxon>
        <taxon>Pseudomonadota</taxon>
        <taxon>Gammaproteobacteria</taxon>
        <taxon>Vibrionales</taxon>
        <taxon>Vibrionaceae</taxon>
        <taxon>Photobacterium</taxon>
    </lineage>
</organism>
<reference evidence="4 5" key="1">
    <citation type="submission" date="2018-03" db="EMBL/GenBank/DDBJ databases">
        <title>Whole genome sequencing of Histamine producing bacteria.</title>
        <authorList>
            <person name="Butler K."/>
        </authorList>
    </citation>
    <scope>NUCLEOTIDE SEQUENCE [LARGE SCALE GENOMIC DNA]</scope>
    <source>
        <strain evidence="4 5">DSM 19138</strain>
    </source>
</reference>
<feature type="compositionally biased region" description="Polar residues" evidence="1">
    <location>
        <begin position="51"/>
        <end position="62"/>
    </location>
</feature>
<feature type="domain" description="Lcl C-terminal" evidence="2">
    <location>
        <begin position="236"/>
        <end position="346"/>
    </location>
</feature>
<feature type="compositionally biased region" description="Basic and acidic residues" evidence="1">
    <location>
        <begin position="425"/>
        <end position="450"/>
    </location>
</feature>
<feature type="compositionally biased region" description="Basic and acidic residues" evidence="1">
    <location>
        <begin position="463"/>
        <end position="499"/>
    </location>
</feature>
<dbReference type="GO" id="GO:0005509">
    <property type="term" value="F:calcium ion binding"/>
    <property type="evidence" value="ECO:0007669"/>
    <property type="project" value="InterPro"/>
</dbReference>
<dbReference type="InterPro" id="IPR011460">
    <property type="entry name" value="Lcl_C"/>
</dbReference>
<dbReference type="AlphaFoldDB" id="A0A2T3N840"/>
<dbReference type="Pfam" id="PF13202">
    <property type="entry name" value="EF-hand_5"/>
    <property type="match status" value="2"/>
</dbReference>
<feature type="domain" description="EF-hand" evidence="3">
    <location>
        <begin position="453"/>
        <end position="468"/>
    </location>
</feature>
<gene>
    <name evidence="4" type="ORF">C9J01_21415</name>
</gene>
<feature type="compositionally biased region" description="Polar residues" evidence="1">
    <location>
        <begin position="414"/>
        <end position="424"/>
    </location>
</feature>
<evidence type="ECO:0000313" key="5">
    <source>
        <dbReference type="Proteomes" id="UP000241346"/>
    </source>
</evidence>
<sequence length="499" mass="54978">MTAFSTVAAANQSPQYSYSIVDTNQSFCTDAQSVLGECPTEEGKTGFGQDAQYQGNAPSYSRNNDGTVTDNNTGLMWAQTTDTNGDGKITAADKMTYDEAFAYASNLELAGHSDWRVPTIKELYSLMMFDGEDPSGLNGAGTYSIRPFIDHEYFGFESGDLSAGERLIDSQYVSSTKYVSTTMNEDETVFGVNFIDGRIKGYGMESPHGGEKTFYVMVVRGNTDYGINDFSDNNNGTVTDKATGLTWQQADSGSGMDWPTALEYCENLELAGNSDWRLPNIKELQSIVDYSKSPDTSNSAAIDSVFEVTPFVNEGGKQDYPNYWSSTTHLNLKNGQHAAYMAFGRSLGYMNGEWIDVHGAGAQRSDPKVYNGVDYPEGHGPQGDAIRYSNSVRCVTDSNTVFEVQPESTERATKQYTLDSSDTSMDAHKPGNQQEKGKTKRSNEGDRQGHDPFTQMDTNNDGKLSRDEARGPLKRDFDRLDTNNDGYLTRDELPKRLGK</sequence>
<feature type="region of interest" description="Disordered" evidence="1">
    <location>
        <begin position="403"/>
        <end position="499"/>
    </location>
</feature>
<dbReference type="Pfam" id="PF07603">
    <property type="entry name" value="Lcl_C"/>
    <property type="match status" value="2"/>
</dbReference>
<comment type="caution">
    <text evidence="4">The sequence shown here is derived from an EMBL/GenBank/DDBJ whole genome shotgun (WGS) entry which is preliminary data.</text>
</comment>
<dbReference type="InterPro" id="IPR018247">
    <property type="entry name" value="EF_Hand_1_Ca_BS"/>
</dbReference>
<accession>A0A2T3N840</accession>
<evidence type="ECO:0000259" key="3">
    <source>
        <dbReference type="Pfam" id="PF13202"/>
    </source>
</evidence>
<dbReference type="InterPro" id="IPR002048">
    <property type="entry name" value="EF_hand_dom"/>
</dbReference>
<feature type="domain" description="Lcl C-terminal" evidence="2">
    <location>
        <begin position="66"/>
        <end position="219"/>
    </location>
</feature>
<dbReference type="Proteomes" id="UP000241346">
    <property type="component" value="Unassembled WGS sequence"/>
</dbReference>
<dbReference type="OrthoDB" id="9793251at2"/>
<feature type="domain" description="EF-hand" evidence="3">
    <location>
        <begin position="475"/>
        <end position="493"/>
    </location>
</feature>
<protein>
    <recommendedName>
        <fullName evidence="6">EF-hand domain-containing protein</fullName>
    </recommendedName>
</protein>